<evidence type="ECO:0000313" key="8">
    <source>
        <dbReference type="EMBL" id="KAK4875717.1"/>
    </source>
</evidence>
<keyword evidence="5" id="KW-0862">Zinc</keyword>
<dbReference type="EMBL" id="JARPUR010000005">
    <property type="protein sequence ID" value="KAK4875717.1"/>
    <property type="molecule type" value="Genomic_DNA"/>
</dbReference>
<organism evidence="8 9">
    <name type="scientific">Aquatica leii</name>
    <dbReference type="NCBI Taxonomy" id="1421715"/>
    <lineage>
        <taxon>Eukaryota</taxon>
        <taxon>Metazoa</taxon>
        <taxon>Ecdysozoa</taxon>
        <taxon>Arthropoda</taxon>
        <taxon>Hexapoda</taxon>
        <taxon>Insecta</taxon>
        <taxon>Pterygota</taxon>
        <taxon>Neoptera</taxon>
        <taxon>Endopterygota</taxon>
        <taxon>Coleoptera</taxon>
        <taxon>Polyphaga</taxon>
        <taxon>Elateriformia</taxon>
        <taxon>Elateroidea</taxon>
        <taxon>Lampyridae</taxon>
        <taxon>Luciolinae</taxon>
        <taxon>Aquatica</taxon>
    </lineage>
</organism>
<feature type="domain" description="DUF1907" evidence="7">
    <location>
        <begin position="26"/>
        <end position="305"/>
    </location>
</feature>
<dbReference type="GO" id="GO:0016788">
    <property type="term" value="F:hydrolase activity, acting on ester bonds"/>
    <property type="evidence" value="ECO:0007669"/>
    <property type="project" value="TreeGrafter"/>
</dbReference>
<keyword evidence="9" id="KW-1185">Reference proteome</keyword>
<reference evidence="9" key="1">
    <citation type="submission" date="2023-01" db="EMBL/GenBank/DDBJ databases">
        <title>Key to firefly adult light organ development and bioluminescence: homeobox transcription factors regulate luciferase expression and transportation to peroxisome.</title>
        <authorList>
            <person name="Fu X."/>
        </authorList>
    </citation>
    <scope>NUCLEOTIDE SEQUENCE [LARGE SCALE GENOMIC DNA]</scope>
</reference>
<dbReference type="PANTHER" id="PTHR13204">
    <property type="entry name" value="PTD012 PROTEIN"/>
    <property type="match status" value="1"/>
</dbReference>
<dbReference type="CDD" id="cd17298">
    <property type="entry name" value="DUF1907"/>
    <property type="match status" value="1"/>
</dbReference>
<protein>
    <recommendedName>
        <fullName evidence="7">DUF1907 domain-containing protein</fullName>
    </recommendedName>
</protein>
<dbReference type="Proteomes" id="UP001353858">
    <property type="component" value="Unassembled WGS sequence"/>
</dbReference>
<evidence type="ECO:0000256" key="1">
    <source>
        <dbReference type="ARBA" id="ARBA00004123"/>
    </source>
</evidence>
<sequence length="317" mass="35255">MALNFDTLLVEQKLLHRPSLQELATVLNNGLRNHFKEVNVEVVDCPDLTQKPFTLAGKGLNGNTHVVEVGGVPYLMPLVQTDKVYDLCDVTKLQKINPTFVIGAGAGPFIYVGVNCEGIMNLNIKDNVVDQHSRIVKMDLDDGHPVQERLPNTETRFGLLGNFFVCEGKPGQVLQVHVKHRVGKDDFITSIRTVLADNYADKIIGLGGTFLLKEGKAKQHVMPDFSKTPINSNEESNKWLHFFNMSAPLIAVGTLVTGDHGLDLRVQHFHSFSHHGEGGHYHIDTTPETVEYLGYFNLGESIYRVDRPLASHQVGRD</sequence>
<dbReference type="Pfam" id="PF08925">
    <property type="entry name" value="DUF1907"/>
    <property type="match status" value="1"/>
</dbReference>
<dbReference type="PANTHER" id="PTHR13204:SF1">
    <property type="entry name" value="ESTER HYDROLASE C11ORF54"/>
    <property type="match status" value="1"/>
</dbReference>
<gene>
    <name evidence="8" type="ORF">RN001_012139</name>
</gene>
<evidence type="ECO:0000256" key="6">
    <source>
        <dbReference type="ARBA" id="ARBA00023242"/>
    </source>
</evidence>
<proteinExistence type="predicted"/>
<dbReference type="SMART" id="SM01168">
    <property type="entry name" value="DUF1907"/>
    <property type="match status" value="1"/>
</dbReference>
<evidence type="ECO:0000256" key="4">
    <source>
        <dbReference type="ARBA" id="ARBA00022801"/>
    </source>
</evidence>
<evidence type="ECO:0000256" key="2">
    <source>
        <dbReference type="ARBA" id="ARBA00011245"/>
    </source>
</evidence>
<comment type="subcellular location">
    <subcellularLocation>
        <location evidence="1">Nucleus</location>
    </subcellularLocation>
</comment>
<dbReference type="GO" id="GO:0008270">
    <property type="term" value="F:zinc ion binding"/>
    <property type="evidence" value="ECO:0007669"/>
    <property type="project" value="TreeGrafter"/>
</dbReference>
<keyword evidence="4" id="KW-0378">Hydrolase</keyword>
<dbReference type="SUPFAM" id="SSF117856">
    <property type="entry name" value="AF0104/ALDC/Ptd012-like"/>
    <property type="match status" value="1"/>
</dbReference>
<dbReference type="GO" id="GO:0005634">
    <property type="term" value="C:nucleus"/>
    <property type="evidence" value="ECO:0007669"/>
    <property type="project" value="UniProtKB-SubCell"/>
</dbReference>
<keyword evidence="6" id="KW-0539">Nucleus</keyword>
<accession>A0AAN7SD59</accession>
<evidence type="ECO:0000256" key="5">
    <source>
        <dbReference type="ARBA" id="ARBA00022833"/>
    </source>
</evidence>
<evidence type="ECO:0000259" key="7">
    <source>
        <dbReference type="SMART" id="SM01168"/>
    </source>
</evidence>
<dbReference type="InterPro" id="IPR015021">
    <property type="entry name" value="C11orf54_DUF1907"/>
</dbReference>
<evidence type="ECO:0000313" key="9">
    <source>
        <dbReference type="Proteomes" id="UP001353858"/>
    </source>
</evidence>
<evidence type="ECO:0000256" key="3">
    <source>
        <dbReference type="ARBA" id="ARBA00022723"/>
    </source>
</evidence>
<keyword evidence="3" id="KW-0479">Metal-binding</keyword>
<comment type="caution">
    <text evidence="8">The sequence shown here is derived from an EMBL/GenBank/DDBJ whole genome shotgun (WGS) entry which is preliminary data.</text>
</comment>
<dbReference type="AlphaFoldDB" id="A0AAN7SD59"/>
<name>A0AAN7SD59_9COLE</name>
<comment type="subunit">
    <text evidence="2">Monomer.</text>
</comment>